<dbReference type="EMBL" id="QEOP01000001">
    <property type="protein sequence ID" value="PVZ96261.1"/>
    <property type="molecule type" value="Genomic_DNA"/>
</dbReference>
<accession>A0A2V1HVA9</accession>
<evidence type="ECO:0000313" key="3">
    <source>
        <dbReference type="Proteomes" id="UP000244893"/>
    </source>
</evidence>
<evidence type="ECO:0000313" key="2">
    <source>
        <dbReference type="EMBL" id="PVZ96261.1"/>
    </source>
</evidence>
<proteinExistence type="predicted"/>
<reference evidence="2 3" key="1">
    <citation type="submission" date="2018-05" db="EMBL/GenBank/DDBJ databases">
        <title>Amnibacterium sp. M8JJ-5, whole genome shotgun sequence.</title>
        <authorList>
            <person name="Tuo L."/>
        </authorList>
    </citation>
    <scope>NUCLEOTIDE SEQUENCE [LARGE SCALE GENOMIC DNA]</scope>
    <source>
        <strain evidence="2 3">M8JJ-5</strain>
    </source>
</reference>
<gene>
    <name evidence="2" type="ORF">DDQ50_07570</name>
</gene>
<dbReference type="AlphaFoldDB" id="A0A2V1HVA9"/>
<sequence length="189" mass="20689">MSLSRGDRHEPGLGVPQLIGEIRELELGERDGEQQRFVLGFSSDIGGALRRAGEPQRGVETCTPLDEATAQMPVLSQPRRDEDRASPVISGDSAVERSIDVSTETVEDGHGVTSFERPQRGAQGPHQVCEPAAVALHPVVDIDPGTTICHELAHRFEHAQARAARFAALFGEQRSADQLPQRRLRFDRV</sequence>
<organism evidence="2 3">
    <name type="scientific">Amnibacterium flavum</name>
    <dbReference type="NCBI Taxonomy" id="2173173"/>
    <lineage>
        <taxon>Bacteria</taxon>
        <taxon>Bacillati</taxon>
        <taxon>Actinomycetota</taxon>
        <taxon>Actinomycetes</taxon>
        <taxon>Micrococcales</taxon>
        <taxon>Microbacteriaceae</taxon>
        <taxon>Amnibacterium</taxon>
    </lineage>
</organism>
<dbReference type="Proteomes" id="UP000244893">
    <property type="component" value="Unassembled WGS sequence"/>
</dbReference>
<comment type="caution">
    <text evidence="2">The sequence shown here is derived from an EMBL/GenBank/DDBJ whole genome shotgun (WGS) entry which is preliminary data.</text>
</comment>
<feature type="region of interest" description="Disordered" evidence="1">
    <location>
        <begin position="104"/>
        <end position="125"/>
    </location>
</feature>
<evidence type="ECO:0000256" key="1">
    <source>
        <dbReference type="SAM" id="MobiDB-lite"/>
    </source>
</evidence>
<keyword evidence="3" id="KW-1185">Reference proteome</keyword>
<name>A0A2V1HVA9_9MICO</name>
<protein>
    <submittedName>
        <fullName evidence="2">Uncharacterized protein</fullName>
    </submittedName>
</protein>